<dbReference type="GO" id="GO:0005506">
    <property type="term" value="F:iron ion binding"/>
    <property type="evidence" value="ECO:0007669"/>
    <property type="project" value="InterPro"/>
</dbReference>
<evidence type="ECO:0000256" key="1">
    <source>
        <dbReference type="ARBA" id="ARBA00001971"/>
    </source>
</evidence>
<sequence>MPSTLNLLHNGFSRRSWIRMGADWYKGSGRVKHEAHEVRSGPFQTIVIDSRQACPGRFFAAATIKVIVMRLLEEFDLKLVDEKAGRPKNRIKGAMSFPSETAEIMFRRRQ</sequence>
<dbReference type="AlphaFoldDB" id="A0A0F4Z4T4"/>
<dbReference type="PANTHER" id="PTHR46206">
    <property type="entry name" value="CYTOCHROME P450"/>
    <property type="match status" value="1"/>
</dbReference>
<keyword evidence="5" id="KW-0408">Iron</keyword>
<dbReference type="OrthoDB" id="4391480at2759"/>
<dbReference type="InterPro" id="IPR036396">
    <property type="entry name" value="Cyt_P450_sf"/>
</dbReference>
<comment type="cofactor">
    <cofactor evidence="1">
        <name>heme</name>
        <dbReference type="ChEBI" id="CHEBI:30413"/>
    </cofactor>
</comment>
<reference evidence="6 7" key="1">
    <citation type="submission" date="2015-04" db="EMBL/GenBank/DDBJ databases">
        <authorList>
            <person name="Heijne W.H."/>
            <person name="Fedorova N.D."/>
            <person name="Nierman W.C."/>
            <person name="Vollebregt A.W."/>
            <person name="Zhao Z."/>
            <person name="Wu L."/>
            <person name="Kumar M."/>
            <person name="Stam H."/>
            <person name="van den Berg M.A."/>
            <person name="Pel H.J."/>
        </authorList>
    </citation>
    <scope>NUCLEOTIDE SEQUENCE [LARGE SCALE GENOMIC DNA]</scope>
    <source>
        <strain evidence="6 7">CBS 393.64</strain>
    </source>
</reference>
<keyword evidence="7" id="KW-1185">Reference proteome</keyword>
<dbReference type="Proteomes" id="UP000053958">
    <property type="component" value="Unassembled WGS sequence"/>
</dbReference>
<evidence type="ECO:0000256" key="4">
    <source>
        <dbReference type="ARBA" id="ARBA00023002"/>
    </source>
</evidence>
<keyword evidence="3" id="KW-0479">Metal-binding</keyword>
<comment type="caution">
    <text evidence="6">The sequence shown here is derived from an EMBL/GenBank/DDBJ whole genome shotgun (WGS) entry which is preliminary data.</text>
</comment>
<keyword evidence="4" id="KW-0560">Oxidoreductase</keyword>
<dbReference type="Gene3D" id="1.10.630.10">
    <property type="entry name" value="Cytochrome P450"/>
    <property type="match status" value="1"/>
</dbReference>
<keyword evidence="6" id="KW-0503">Monooxygenase</keyword>
<proteinExistence type="inferred from homology"/>
<comment type="similarity">
    <text evidence="2">Belongs to the cytochrome P450 family.</text>
</comment>
<gene>
    <name evidence="6" type="ORF">T310_0407</name>
</gene>
<evidence type="ECO:0000256" key="3">
    <source>
        <dbReference type="ARBA" id="ARBA00022723"/>
    </source>
</evidence>
<evidence type="ECO:0000256" key="5">
    <source>
        <dbReference type="ARBA" id="ARBA00023004"/>
    </source>
</evidence>
<dbReference type="RefSeq" id="XP_013332139.1">
    <property type="nucleotide sequence ID" value="XM_013476685.1"/>
</dbReference>
<name>A0A0F4Z4T4_RASE3</name>
<dbReference type="GO" id="GO:0004497">
    <property type="term" value="F:monooxygenase activity"/>
    <property type="evidence" value="ECO:0007669"/>
    <property type="project" value="UniProtKB-KW"/>
</dbReference>
<dbReference type="SUPFAM" id="SSF48264">
    <property type="entry name" value="Cytochrome P450"/>
    <property type="match status" value="1"/>
</dbReference>
<dbReference type="EMBL" id="LASV01000018">
    <property type="protein sequence ID" value="KKA25527.1"/>
    <property type="molecule type" value="Genomic_DNA"/>
</dbReference>
<dbReference type="GO" id="GO:0016705">
    <property type="term" value="F:oxidoreductase activity, acting on paired donors, with incorporation or reduction of molecular oxygen"/>
    <property type="evidence" value="ECO:0007669"/>
    <property type="project" value="InterPro"/>
</dbReference>
<organism evidence="6 7">
    <name type="scientific">Rasamsonia emersonii (strain ATCC 16479 / CBS 393.64 / IMI 116815)</name>
    <dbReference type="NCBI Taxonomy" id="1408163"/>
    <lineage>
        <taxon>Eukaryota</taxon>
        <taxon>Fungi</taxon>
        <taxon>Dikarya</taxon>
        <taxon>Ascomycota</taxon>
        <taxon>Pezizomycotina</taxon>
        <taxon>Eurotiomycetes</taxon>
        <taxon>Eurotiomycetidae</taxon>
        <taxon>Eurotiales</taxon>
        <taxon>Trichocomaceae</taxon>
        <taxon>Rasamsonia</taxon>
    </lineage>
</organism>
<dbReference type="GO" id="GO:0020037">
    <property type="term" value="F:heme binding"/>
    <property type="evidence" value="ECO:0007669"/>
    <property type="project" value="InterPro"/>
</dbReference>
<dbReference type="GeneID" id="25312461"/>
<accession>A0A0F4Z4T4</accession>
<evidence type="ECO:0000256" key="2">
    <source>
        <dbReference type="ARBA" id="ARBA00010617"/>
    </source>
</evidence>
<evidence type="ECO:0000313" key="7">
    <source>
        <dbReference type="Proteomes" id="UP000053958"/>
    </source>
</evidence>
<evidence type="ECO:0000313" key="6">
    <source>
        <dbReference type="EMBL" id="KKA25527.1"/>
    </source>
</evidence>
<protein>
    <submittedName>
        <fullName evidence="6">Cytochrome P450 monooxygenase</fullName>
    </submittedName>
</protein>